<dbReference type="Gene3D" id="1.25.40.10">
    <property type="entry name" value="Tetratricopeptide repeat domain"/>
    <property type="match status" value="1"/>
</dbReference>
<name>A0ABN2Y8E4_9ACTN</name>
<dbReference type="InterPro" id="IPR011990">
    <property type="entry name" value="TPR-like_helical_dom_sf"/>
</dbReference>
<dbReference type="Gene3D" id="3.40.50.300">
    <property type="entry name" value="P-loop containing nucleotide triphosphate hydrolases"/>
    <property type="match status" value="1"/>
</dbReference>
<dbReference type="EMBL" id="BAAAPF010000068">
    <property type="protein sequence ID" value="GAA2122791.1"/>
    <property type="molecule type" value="Genomic_DNA"/>
</dbReference>
<feature type="compositionally biased region" description="Basic and acidic residues" evidence="1">
    <location>
        <begin position="701"/>
        <end position="716"/>
    </location>
</feature>
<dbReference type="PRINTS" id="PR00364">
    <property type="entry name" value="DISEASERSIST"/>
</dbReference>
<dbReference type="Proteomes" id="UP001500443">
    <property type="component" value="Unassembled WGS sequence"/>
</dbReference>
<dbReference type="InterPro" id="IPR042197">
    <property type="entry name" value="Apaf_helical"/>
</dbReference>
<dbReference type="PANTHER" id="PTHR47691:SF3">
    <property type="entry name" value="HTH-TYPE TRANSCRIPTIONAL REGULATOR RV0890C-RELATED"/>
    <property type="match status" value="1"/>
</dbReference>
<evidence type="ECO:0000256" key="1">
    <source>
        <dbReference type="SAM" id="MobiDB-lite"/>
    </source>
</evidence>
<evidence type="ECO:0000313" key="3">
    <source>
        <dbReference type="Proteomes" id="UP001500443"/>
    </source>
</evidence>
<dbReference type="InterPro" id="IPR019734">
    <property type="entry name" value="TPR_rpt"/>
</dbReference>
<feature type="region of interest" description="Disordered" evidence="1">
    <location>
        <begin position="695"/>
        <end position="716"/>
    </location>
</feature>
<organism evidence="2 3">
    <name type="scientific">Streptomyces synnematoformans</name>
    <dbReference type="NCBI Taxonomy" id="415721"/>
    <lineage>
        <taxon>Bacteria</taxon>
        <taxon>Bacillati</taxon>
        <taxon>Actinomycetota</taxon>
        <taxon>Actinomycetes</taxon>
        <taxon>Kitasatosporales</taxon>
        <taxon>Streptomycetaceae</taxon>
        <taxon>Streptomyces</taxon>
    </lineage>
</organism>
<accession>A0ABN2Y8E4</accession>
<keyword evidence="3" id="KW-1185">Reference proteome</keyword>
<evidence type="ECO:0000313" key="2">
    <source>
        <dbReference type="EMBL" id="GAA2122791.1"/>
    </source>
</evidence>
<dbReference type="SMART" id="SM00028">
    <property type="entry name" value="TPR"/>
    <property type="match status" value="3"/>
</dbReference>
<feature type="region of interest" description="Disordered" evidence="1">
    <location>
        <begin position="1"/>
        <end position="24"/>
    </location>
</feature>
<dbReference type="SUPFAM" id="SSF52540">
    <property type="entry name" value="P-loop containing nucleoside triphosphate hydrolases"/>
    <property type="match status" value="1"/>
</dbReference>
<protein>
    <submittedName>
        <fullName evidence="2">Tetratricopeptide repeat protein</fullName>
    </submittedName>
</protein>
<dbReference type="PANTHER" id="PTHR47691">
    <property type="entry name" value="REGULATOR-RELATED"/>
    <property type="match status" value="1"/>
</dbReference>
<comment type="caution">
    <text evidence="2">The sequence shown here is derived from an EMBL/GenBank/DDBJ whole genome shotgun (WGS) entry which is preliminary data.</text>
</comment>
<reference evidence="2 3" key="1">
    <citation type="journal article" date="2019" name="Int. J. Syst. Evol. Microbiol.">
        <title>The Global Catalogue of Microorganisms (GCM) 10K type strain sequencing project: providing services to taxonomists for standard genome sequencing and annotation.</title>
        <authorList>
            <consortium name="The Broad Institute Genomics Platform"/>
            <consortium name="The Broad Institute Genome Sequencing Center for Infectious Disease"/>
            <person name="Wu L."/>
            <person name="Ma J."/>
        </authorList>
    </citation>
    <scope>NUCLEOTIDE SEQUENCE [LARGE SCALE GENOMIC DNA]</scope>
    <source>
        <strain evidence="2 3">JCM 15481</strain>
    </source>
</reference>
<sequence>MTDGSGGRVHGDAGHVSRNEVDGTVRGTVVQAGAVHGDVHFHTRAPAQAVPWQLPPAARIIGRTAEMAALEASRVRGLRAGRGTLAAVSGLGGVGKTAVALSWLHGLRREYPDGQLYADLGAHSPAGPADPGGVVAGFLRALGVAPEHVPRTFAERVALYRSLTGERRLVVLLDDAASAGQVRSLQGTGPSLVVVTSRRRLAGLVVDGGTALNLEPLADDAAVELLGATLADGRVADQPEAAHSLVELCAGLPLAVRVIGARLAARPRRGLATMQRALAEERNRLAEMSIPGDDHDVRASLDVSYRGLPTRAARLYRLLGVHPGPEFSGTAASAALGEEAEGPLGELLDANLLTEVGEDRHRLHDLVRLHASDTAAAREPGPELAAALRRVTDHYLAGATRAEEVVDPQHRTLPRDYGPGPYFAPYVGDDPATALDWLDRELTNLMAVIRGARPSGVPTAAWQTADALWPLFLRRKSYQHGRTAHAEGLTAARELGDVAAQCRMLTSGGLVELDAGGHASALRMFEEAARLFRGVGDALGHARTLNYRGLAHQRLGEPERAATLFGRAAEELPAAGDVRAGGLARLNLADVALADGHPETATEHAEAALAVLRDAGDAYNAARARTLLGYAFLERGLPDRAEEHLTTALAELRRSGADYETARAVEGTAALAEHRGAREPARTRYREALDLYVTSGGSDSPRAEAVRERLRRLEDD</sequence>
<feature type="compositionally biased region" description="Basic and acidic residues" evidence="1">
    <location>
        <begin position="9"/>
        <end position="23"/>
    </location>
</feature>
<dbReference type="InterPro" id="IPR027417">
    <property type="entry name" value="P-loop_NTPase"/>
</dbReference>
<proteinExistence type="predicted"/>
<dbReference type="SUPFAM" id="SSF48452">
    <property type="entry name" value="TPR-like"/>
    <property type="match status" value="1"/>
</dbReference>
<gene>
    <name evidence="2" type="ORF">GCM10009802_26900</name>
</gene>
<dbReference type="Gene3D" id="1.10.8.430">
    <property type="entry name" value="Helical domain of apoptotic protease-activating factors"/>
    <property type="match status" value="1"/>
</dbReference>